<dbReference type="RefSeq" id="WP_144069259.1">
    <property type="nucleotide sequence ID" value="NZ_CP041636.1"/>
</dbReference>
<dbReference type="EMBL" id="CP041636">
    <property type="protein sequence ID" value="QDO98278.1"/>
    <property type="molecule type" value="Genomic_DNA"/>
</dbReference>
<organism evidence="31 32">
    <name type="scientific">Ferrovibrio terrae</name>
    <dbReference type="NCBI Taxonomy" id="2594003"/>
    <lineage>
        <taxon>Bacteria</taxon>
        <taxon>Pseudomonadati</taxon>
        <taxon>Pseudomonadota</taxon>
        <taxon>Alphaproteobacteria</taxon>
        <taxon>Rhodospirillales</taxon>
        <taxon>Rhodospirillaceae</taxon>
        <taxon>Ferrovibrio</taxon>
    </lineage>
</organism>
<reference evidence="31 32" key="1">
    <citation type="submission" date="2019-07" db="EMBL/GenBank/DDBJ databases">
        <title>Genome sequencing for Ferrovibrio sp. K5.</title>
        <authorList>
            <person name="Park S.-J."/>
        </authorList>
    </citation>
    <scope>NUCLEOTIDE SEQUENCE [LARGE SCALE GENOMIC DNA]</scope>
    <source>
        <strain evidence="31 32">K5</strain>
    </source>
</reference>
<evidence type="ECO:0000313" key="32">
    <source>
        <dbReference type="Proteomes" id="UP000317496"/>
    </source>
</evidence>
<comment type="similarity">
    <text evidence="3">In the C-terminal section; belongs to the transpeptidase family.</text>
</comment>
<dbReference type="GO" id="GO:0008658">
    <property type="term" value="F:penicillin binding"/>
    <property type="evidence" value="ECO:0007669"/>
    <property type="project" value="InterPro"/>
</dbReference>
<evidence type="ECO:0000256" key="22">
    <source>
        <dbReference type="ARBA" id="ARBA00023316"/>
    </source>
</evidence>
<evidence type="ECO:0000256" key="4">
    <source>
        <dbReference type="ARBA" id="ARBA00007739"/>
    </source>
</evidence>
<dbReference type="InterPro" id="IPR012340">
    <property type="entry name" value="NA-bd_OB-fold"/>
</dbReference>
<dbReference type="GO" id="GO:0005886">
    <property type="term" value="C:plasma membrane"/>
    <property type="evidence" value="ECO:0007669"/>
    <property type="project" value="UniProtKB-SubCell"/>
</dbReference>
<feature type="domain" description="Penicillin-binding protein OB-like" evidence="30">
    <location>
        <begin position="324"/>
        <end position="435"/>
    </location>
</feature>
<dbReference type="Pfam" id="PF17092">
    <property type="entry name" value="PCB_OB"/>
    <property type="match status" value="1"/>
</dbReference>
<keyword evidence="15" id="KW-0133">Cell shape</keyword>
<dbReference type="SUPFAM" id="SSF53955">
    <property type="entry name" value="Lysozyme-like"/>
    <property type="match status" value="1"/>
</dbReference>
<dbReference type="GO" id="GO:0030288">
    <property type="term" value="C:outer membrane-bounded periplasmic space"/>
    <property type="evidence" value="ECO:0007669"/>
    <property type="project" value="TreeGrafter"/>
</dbReference>
<accession>A0A516H3C3</accession>
<dbReference type="InterPro" id="IPR050396">
    <property type="entry name" value="Glycosyltr_51/Transpeptidase"/>
</dbReference>
<comment type="pathway">
    <text evidence="26">Glycan biosynthesis.</text>
</comment>
<dbReference type="UniPathway" id="UPA00219"/>
<dbReference type="InterPro" id="IPR001264">
    <property type="entry name" value="Glyco_trans_51"/>
</dbReference>
<dbReference type="Gene3D" id="1.10.3810.10">
    <property type="entry name" value="Biosynthetic peptidoglycan transglycosylase-like"/>
    <property type="match status" value="1"/>
</dbReference>
<dbReference type="SUPFAM" id="SSF56601">
    <property type="entry name" value="beta-lactamase/transpeptidase-like"/>
    <property type="match status" value="1"/>
</dbReference>
<evidence type="ECO:0000256" key="2">
    <source>
        <dbReference type="ARBA" id="ARBA00004752"/>
    </source>
</evidence>
<protein>
    <recommendedName>
        <fullName evidence="6">Penicillin-binding protein 1A</fullName>
        <ecNumber evidence="24">2.4.99.28</ecNumber>
        <ecNumber evidence="5">3.4.16.4</ecNumber>
    </recommendedName>
</protein>
<dbReference type="GO" id="GO:0006508">
    <property type="term" value="P:proteolysis"/>
    <property type="evidence" value="ECO:0007669"/>
    <property type="project" value="UniProtKB-KW"/>
</dbReference>
<evidence type="ECO:0000256" key="3">
    <source>
        <dbReference type="ARBA" id="ARBA00007090"/>
    </source>
</evidence>
<evidence type="ECO:0000256" key="14">
    <source>
        <dbReference type="ARBA" id="ARBA00022801"/>
    </source>
</evidence>
<dbReference type="GO" id="GO:0071555">
    <property type="term" value="P:cell wall organization"/>
    <property type="evidence" value="ECO:0007669"/>
    <property type="project" value="UniProtKB-KW"/>
</dbReference>
<proteinExistence type="inferred from homology"/>
<keyword evidence="19" id="KW-0472">Membrane</keyword>
<evidence type="ECO:0000256" key="24">
    <source>
        <dbReference type="ARBA" id="ARBA00044770"/>
    </source>
</evidence>
<evidence type="ECO:0000256" key="20">
    <source>
        <dbReference type="ARBA" id="ARBA00023251"/>
    </source>
</evidence>
<comment type="subcellular location">
    <subcellularLocation>
        <location evidence="1">Cell inner membrane</location>
        <topology evidence="1">Single-pass type II membrane protein</topology>
    </subcellularLocation>
</comment>
<evidence type="ECO:0000256" key="19">
    <source>
        <dbReference type="ARBA" id="ARBA00023136"/>
    </source>
</evidence>
<keyword evidence="14" id="KW-0378">Hydrolase</keyword>
<dbReference type="GO" id="GO:0046677">
    <property type="term" value="P:response to antibiotic"/>
    <property type="evidence" value="ECO:0007669"/>
    <property type="project" value="UniProtKB-KW"/>
</dbReference>
<keyword evidence="18" id="KW-1133">Transmembrane helix</keyword>
<comment type="pathway">
    <text evidence="2">Cell wall biogenesis; peptidoglycan biosynthesis.</text>
</comment>
<evidence type="ECO:0000256" key="26">
    <source>
        <dbReference type="ARBA" id="ARBA00060592"/>
    </source>
</evidence>
<evidence type="ECO:0000256" key="16">
    <source>
        <dbReference type="ARBA" id="ARBA00022968"/>
    </source>
</evidence>
<keyword evidence="16" id="KW-0735">Signal-anchor</keyword>
<dbReference type="FunFam" id="1.10.3810.10:FF:000003">
    <property type="entry name" value="Penicillin-binding protein 1a"/>
    <property type="match status" value="1"/>
</dbReference>
<gene>
    <name evidence="31" type="ORF">FNB15_13805</name>
</gene>
<dbReference type="InterPro" id="IPR001460">
    <property type="entry name" value="PCN-bd_Tpept"/>
</dbReference>
<evidence type="ECO:0000259" key="30">
    <source>
        <dbReference type="Pfam" id="PF17092"/>
    </source>
</evidence>
<evidence type="ECO:0000256" key="27">
    <source>
        <dbReference type="SAM" id="MobiDB-lite"/>
    </source>
</evidence>
<dbReference type="InterPro" id="IPR031376">
    <property type="entry name" value="PCB_OB"/>
</dbReference>
<evidence type="ECO:0000256" key="17">
    <source>
        <dbReference type="ARBA" id="ARBA00022984"/>
    </source>
</evidence>
<keyword evidence="11" id="KW-0328">Glycosyltransferase</keyword>
<evidence type="ECO:0000256" key="1">
    <source>
        <dbReference type="ARBA" id="ARBA00004249"/>
    </source>
</evidence>
<evidence type="ECO:0000259" key="29">
    <source>
        <dbReference type="Pfam" id="PF00912"/>
    </source>
</evidence>
<dbReference type="OrthoDB" id="9766909at2"/>
<dbReference type="NCBIfam" id="TIGR02074">
    <property type="entry name" value="PBP_1a_fam"/>
    <property type="match status" value="1"/>
</dbReference>
<keyword evidence="7" id="KW-1003">Cell membrane</keyword>
<sequence length="817" mass="88638">MRLLSRFFFLLFLAVLGLIGAGAAGLFGLWYFGRDLPDYQQLANYEPPVTTRLHAGDGRLIAEYSRERRLFVPIQAIPKPVIQAFLSAEDKNFYEHSGIDPMGIARAVVQNVANLAQSRRPVGASTITQQVAKNFLLGNEVSLGRKAKEAILAFRIEKTFSKDKILELYLNEIYLGAGAYGVAAAALVYFDKSLYDLTLPEAAYLAALPKAPSNYHPVRHHDRAKARRDWVIERLQEDGVINVEQARIAIAAPLQALARPDSELARADWFAEEVRRELSQKFGEKSLYEGGLSVRTTMDPKLQGLGERVLRDGLEAYDRRAGGWRGPLAKLPAGSDWKTQLSAMPPFAGILPPWRVAAVLSLDNDSISIGFADGAKAEIAQAGYRWARKKLGADHFGPVPRAPSEIVAVGDVIIASPLDPAKPQGAYALRQIPEIGGGLVAMDPHTGRVLALVGGYDFKLSQFNRATQANRQPGSAFKPFVYAAAIDNGFTPSSLVLDAPFVMDQGPGLPLWKPGNYSDQFYGPSTLRVGVEKSRNLMTVRLAQAIGMDKVSDYARRFGVIDNLQPVLAMSLGAGETTLMKMTTAYSEFVNGGKKITPTLIDRIQNRTGSTIYRHDKRPCIDCLAVDWHGQGEPALPDPRAQVLDAVTAYQITSILEGVVQRGTGIRIRELGKPLAGKTGTTNDSMDTWFVGFSPDLAVGVFIGYDTPKDMGKRETGSSVAVPVFKSFMAEALQGKPNIQFRVPPGVRLVRVQAETGELARPGDRNVILEAFRPGTEPQAGERSLVLDGSMSDDRDSISGVGASAGSAPISGTGGLY</sequence>
<keyword evidence="8" id="KW-0997">Cell inner membrane</keyword>
<evidence type="ECO:0000256" key="7">
    <source>
        <dbReference type="ARBA" id="ARBA00022475"/>
    </source>
</evidence>
<keyword evidence="22" id="KW-0961">Cell wall biogenesis/degradation</keyword>
<keyword evidence="32" id="KW-1185">Reference proteome</keyword>
<feature type="domain" description="Glycosyl transferase family 51" evidence="29">
    <location>
        <begin position="58"/>
        <end position="235"/>
    </location>
</feature>
<comment type="similarity">
    <text evidence="4">In the N-terminal section; belongs to the glycosyltransferase 51 family.</text>
</comment>
<dbReference type="InterPro" id="IPR012338">
    <property type="entry name" value="Beta-lactam/transpept-like"/>
</dbReference>
<keyword evidence="21" id="KW-0511">Multifunctional enzyme</keyword>
<keyword evidence="17" id="KW-0573">Peptidoglycan synthesis</keyword>
<dbReference type="Gene3D" id="2.40.50.140">
    <property type="entry name" value="Nucleic acid-binding proteins"/>
    <property type="match status" value="1"/>
</dbReference>
<evidence type="ECO:0000256" key="25">
    <source>
        <dbReference type="ARBA" id="ARBA00049902"/>
    </source>
</evidence>
<evidence type="ECO:0000256" key="23">
    <source>
        <dbReference type="ARBA" id="ARBA00034000"/>
    </source>
</evidence>
<dbReference type="AlphaFoldDB" id="A0A516H3C3"/>
<evidence type="ECO:0000313" key="31">
    <source>
        <dbReference type="EMBL" id="QDO98278.1"/>
    </source>
</evidence>
<dbReference type="PANTHER" id="PTHR32282:SF27">
    <property type="entry name" value="PENICILLIN-BINDING PROTEIN 1A"/>
    <property type="match status" value="1"/>
</dbReference>
<dbReference type="GO" id="GO:0008955">
    <property type="term" value="F:peptidoglycan glycosyltransferase activity"/>
    <property type="evidence" value="ECO:0007669"/>
    <property type="project" value="UniProtKB-EC"/>
</dbReference>
<dbReference type="GO" id="GO:0009002">
    <property type="term" value="F:serine-type D-Ala-D-Ala carboxypeptidase activity"/>
    <property type="evidence" value="ECO:0007669"/>
    <property type="project" value="UniProtKB-EC"/>
</dbReference>
<dbReference type="EC" id="2.4.99.28" evidence="24"/>
<dbReference type="PANTHER" id="PTHR32282">
    <property type="entry name" value="BINDING PROTEIN TRANSPEPTIDASE, PUTATIVE-RELATED"/>
    <property type="match status" value="1"/>
</dbReference>
<dbReference type="EC" id="3.4.16.4" evidence="5"/>
<feature type="region of interest" description="Disordered" evidence="27">
    <location>
        <begin position="774"/>
        <end position="817"/>
    </location>
</feature>
<keyword evidence="20" id="KW-0046">Antibiotic resistance</keyword>
<dbReference type="Gene3D" id="3.40.710.10">
    <property type="entry name" value="DD-peptidase/beta-lactamase superfamily"/>
    <property type="match status" value="2"/>
</dbReference>
<evidence type="ECO:0000256" key="12">
    <source>
        <dbReference type="ARBA" id="ARBA00022679"/>
    </source>
</evidence>
<evidence type="ECO:0000256" key="18">
    <source>
        <dbReference type="ARBA" id="ARBA00022989"/>
    </source>
</evidence>
<dbReference type="KEGG" id="fer:FNB15_13805"/>
<comment type="catalytic activity">
    <reaction evidence="23">
        <text>Preferential cleavage: (Ac)2-L-Lys-D-Ala-|-D-Ala. Also transpeptidation of peptidyl-alanyl moieties that are N-acyl substituents of D-alanine.</text>
        <dbReference type="EC" id="3.4.16.4"/>
    </reaction>
</comment>
<dbReference type="GO" id="GO:0008360">
    <property type="term" value="P:regulation of cell shape"/>
    <property type="evidence" value="ECO:0007669"/>
    <property type="project" value="UniProtKB-KW"/>
</dbReference>
<evidence type="ECO:0000256" key="9">
    <source>
        <dbReference type="ARBA" id="ARBA00022645"/>
    </source>
</evidence>
<feature type="domain" description="Penicillin-binding protein transpeptidase" evidence="28">
    <location>
        <begin position="437"/>
        <end position="729"/>
    </location>
</feature>
<keyword evidence="9" id="KW-0121">Carboxypeptidase</keyword>
<name>A0A516H3C3_9PROT</name>
<evidence type="ECO:0000256" key="5">
    <source>
        <dbReference type="ARBA" id="ARBA00012448"/>
    </source>
</evidence>
<dbReference type="Pfam" id="PF00905">
    <property type="entry name" value="Transpeptidase"/>
    <property type="match status" value="1"/>
</dbReference>
<dbReference type="InterPro" id="IPR036950">
    <property type="entry name" value="PBP_transglycosylase"/>
</dbReference>
<keyword evidence="13" id="KW-0812">Transmembrane</keyword>
<evidence type="ECO:0000256" key="6">
    <source>
        <dbReference type="ARBA" id="ARBA00018638"/>
    </source>
</evidence>
<dbReference type="GO" id="GO:0009252">
    <property type="term" value="P:peptidoglycan biosynthetic process"/>
    <property type="evidence" value="ECO:0007669"/>
    <property type="project" value="UniProtKB-UniPathway"/>
</dbReference>
<evidence type="ECO:0000256" key="10">
    <source>
        <dbReference type="ARBA" id="ARBA00022670"/>
    </source>
</evidence>
<dbReference type="Proteomes" id="UP000317496">
    <property type="component" value="Chromosome"/>
</dbReference>
<evidence type="ECO:0000259" key="28">
    <source>
        <dbReference type="Pfam" id="PF00905"/>
    </source>
</evidence>
<dbReference type="InterPro" id="IPR023346">
    <property type="entry name" value="Lysozyme-like_dom_sf"/>
</dbReference>
<keyword evidence="12" id="KW-0808">Transferase</keyword>
<feature type="compositionally biased region" description="Low complexity" evidence="27">
    <location>
        <begin position="798"/>
        <end position="811"/>
    </location>
</feature>
<keyword evidence="10" id="KW-0645">Protease</keyword>
<evidence type="ECO:0000256" key="8">
    <source>
        <dbReference type="ARBA" id="ARBA00022519"/>
    </source>
</evidence>
<evidence type="ECO:0000256" key="11">
    <source>
        <dbReference type="ARBA" id="ARBA00022676"/>
    </source>
</evidence>
<evidence type="ECO:0000256" key="21">
    <source>
        <dbReference type="ARBA" id="ARBA00023268"/>
    </source>
</evidence>
<evidence type="ECO:0000256" key="15">
    <source>
        <dbReference type="ARBA" id="ARBA00022960"/>
    </source>
</evidence>
<dbReference type="Pfam" id="PF00912">
    <property type="entry name" value="Transgly"/>
    <property type="match status" value="1"/>
</dbReference>
<comment type="catalytic activity">
    <reaction evidence="25">
        <text>[GlcNAc-(1-&gt;4)-Mur2Ac(oyl-L-Ala-gamma-D-Glu-L-Lys-D-Ala-D-Ala)](n)-di-trans,octa-cis-undecaprenyl diphosphate + beta-D-GlcNAc-(1-&gt;4)-Mur2Ac(oyl-L-Ala-gamma-D-Glu-L-Lys-D-Ala-D-Ala)-di-trans,octa-cis-undecaprenyl diphosphate = [GlcNAc-(1-&gt;4)-Mur2Ac(oyl-L-Ala-gamma-D-Glu-L-Lys-D-Ala-D-Ala)](n+1)-di-trans,octa-cis-undecaprenyl diphosphate + di-trans,octa-cis-undecaprenyl diphosphate + H(+)</text>
        <dbReference type="Rhea" id="RHEA:23708"/>
        <dbReference type="Rhea" id="RHEA-COMP:9602"/>
        <dbReference type="Rhea" id="RHEA-COMP:9603"/>
        <dbReference type="ChEBI" id="CHEBI:15378"/>
        <dbReference type="ChEBI" id="CHEBI:58405"/>
        <dbReference type="ChEBI" id="CHEBI:60033"/>
        <dbReference type="ChEBI" id="CHEBI:78435"/>
        <dbReference type="EC" id="2.4.99.28"/>
    </reaction>
</comment>
<evidence type="ECO:0000256" key="13">
    <source>
        <dbReference type="ARBA" id="ARBA00022692"/>
    </source>
</evidence>